<organism evidence="1 2">
    <name type="scientific">Photorhabdus australis subsp. thailandensis</name>
    <dbReference type="NCBI Taxonomy" id="2805096"/>
    <lineage>
        <taxon>Bacteria</taxon>
        <taxon>Pseudomonadati</taxon>
        <taxon>Pseudomonadota</taxon>
        <taxon>Gammaproteobacteria</taxon>
        <taxon>Enterobacterales</taxon>
        <taxon>Morganellaceae</taxon>
        <taxon>Photorhabdus</taxon>
    </lineage>
</organism>
<proteinExistence type="predicted"/>
<evidence type="ECO:0008006" key="3">
    <source>
        <dbReference type="Google" id="ProtNLM"/>
    </source>
</evidence>
<dbReference type="Gene3D" id="3.30.70.1530">
    <property type="entry name" value="Hypothetical protein rpa1041"/>
    <property type="match status" value="1"/>
</dbReference>
<sequence length="185" mass="20882">MIRLRNVIRGFLFFLLVGCQDSNGVSIAMFESADIANKVLVLLNQSHINADLVSTKNGYSIFVNETHVMEARTLLSRFNFYFQTEDLNDLLESKFASLSKLENIKSNLLEGREIYNKLNVIPDVLRSNVMVSGSESKRVSVLIISIKELDATSKSSIEKFLKGIVSERDILTVEYLVQSIVDEKI</sequence>
<gene>
    <name evidence="1" type="ORF">Ppb6_01913</name>
</gene>
<name>A0A1C0U4K4_9GAMM</name>
<dbReference type="AlphaFoldDB" id="A0A1C0U4K4"/>
<dbReference type="STRING" id="286156.Ppb6_01913"/>
<evidence type="ECO:0000313" key="2">
    <source>
        <dbReference type="Proteomes" id="UP000093476"/>
    </source>
</evidence>
<evidence type="ECO:0000313" key="1">
    <source>
        <dbReference type="EMBL" id="OCQ52854.1"/>
    </source>
</evidence>
<protein>
    <recommendedName>
        <fullName evidence="3">Type III secretion protein</fullName>
    </recommendedName>
</protein>
<accession>A0A1C0U4K4</accession>
<dbReference type="Proteomes" id="UP000093476">
    <property type="component" value="Unassembled WGS sequence"/>
</dbReference>
<reference evidence="1 2" key="1">
    <citation type="submission" date="2015-12" db="EMBL/GenBank/DDBJ databases">
        <title>Genome comparisons provide insights into the role of secondary metabolites in the pathogenic phase of the Photorhabdus life cycle.</title>
        <authorList>
            <person name="Tobias N.J."/>
            <person name="Mishra B."/>
            <person name="Gupta D.K."/>
            <person name="Thines M."/>
            <person name="Stinear T.P."/>
            <person name="Bode H.B."/>
        </authorList>
    </citation>
    <scope>NUCLEOTIDE SEQUENCE [LARGE SCALE GENOMIC DNA]</scope>
    <source>
        <strain evidence="1 2">PB68.1</strain>
    </source>
</reference>
<dbReference type="RefSeq" id="WP_083195602.1">
    <property type="nucleotide sequence ID" value="NZ_CAWMQZ010000071.1"/>
</dbReference>
<dbReference type="EMBL" id="LOMY01000071">
    <property type="protein sequence ID" value="OCQ52854.1"/>
    <property type="molecule type" value="Genomic_DNA"/>
</dbReference>
<dbReference type="PATRIC" id="fig|286156.4.peg.2170"/>
<keyword evidence="2" id="KW-1185">Reference proteome</keyword>
<comment type="caution">
    <text evidence="1">The sequence shown here is derived from an EMBL/GenBank/DDBJ whole genome shotgun (WGS) entry which is preliminary data.</text>
</comment>